<evidence type="ECO:0000313" key="2">
    <source>
        <dbReference type="Proteomes" id="UP000279307"/>
    </source>
</evidence>
<evidence type="ECO:0000313" key="1">
    <source>
        <dbReference type="EMBL" id="RLU17253.1"/>
    </source>
</evidence>
<dbReference type="Proteomes" id="UP000279307">
    <property type="component" value="Chromosome 11"/>
</dbReference>
<name>A0A3L8DAU0_OOCBI</name>
<comment type="caution">
    <text evidence="1">The sequence shown here is derived from an EMBL/GenBank/DDBJ whole genome shotgun (WGS) entry which is preliminary data.</text>
</comment>
<dbReference type="EMBL" id="QOIP01000011">
    <property type="protein sequence ID" value="RLU17253.1"/>
    <property type="molecule type" value="Genomic_DNA"/>
</dbReference>
<accession>A0A3L8DAU0</accession>
<organism evidence="1 2">
    <name type="scientific">Ooceraea biroi</name>
    <name type="common">Clonal raider ant</name>
    <name type="synonym">Cerapachys biroi</name>
    <dbReference type="NCBI Taxonomy" id="2015173"/>
    <lineage>
        <taxon>Eukaryota</taxon>
        <taxon>Metazoa</taxon>
        <taxon>Ecdysozoa</taxon>
        <taxon>Arthropoda</taxon>
        <taxon>Hexapoda</taxon>
        <taxon>Insecta</taxon>
        <taxon>Pterygota</taxon>
        <taxon>Neoptera</taxon>
        <taxon>Endopterygota</taxon>
        <taxon>Hymenoptera</taxon>
        <taxon>Apocrita</taxon>
        <taxon>Aculeata</taxon>
        <taxon>Formicoidea</taxon>
        <taxon>Formicidae</taxon>
        <taxon>Dorylinae</taxon>
        <taxon>Ooceraea</taxon>
    </lineage>
</organism>
<protein>
    <submittedName>
        <fullName evidence="1">Uncharacterized protein</fullName>
    </submittedName>
</protein>
<reference evidence="1 2" key="1">
    <citation type="journal article" date="2018" name="Genome Res.">
        <title>The genomic architecture and molecular evolution of ant odorant receptors.</title>
        <authorList>
            <person name="McKenzie S.K."/>
            <person name="Kronauer D.J.C."/>
        </authorList>
    </citation>
    <scope>NUCLEOTIDE SEQUENCE [LARGE SCALE GENOMIC DNA]</scope>
    <source>
        <strain evidence="1">Clonal line C1</strain>
    </source>
</reference>
<dbReference type="AlphaFoldDB" id="A0A3L8DAU0"/>
<gene>
    <name evidence="1" type="ORF">DMN91_011322</name>
</gene>
<proteinExistence type="predicted"/>
<sequence>MSDEVHVSLEDGGVHRVTVVDVTAPAIESPAVEGQTSYGRAFNTAQNGLLDPTELPADERGERLILRYVVAMYVCCTYTSMMLHPAWMNAMNVSTKIARRFSALRTAFSFARFMQQLKRWGPRNSSVTVERAVQAEYVANAMLDPRTPFATVVLASVGLPGDPESRGCFKPVLAEYIRRHFDIFPTRLVSNTARSHAWSLVRSTGTALKISSASPAAVTADCEAATADPHHCSHLRPP</sequence>